<dbReference type="OrthoDB" id="3213425at2"/>
<dbReference type="RefSeq" id="WP_046587203.1">
    <property type="nucleotide sequence ID" value="NZ_LAVA02000007.1"/>
</dbReference>
<proteinExistence type="predicted"/>
<name>A0A1J4P6U5_9ACTN</name>
<evidence type="ECO:0008006" key="3">
    <source>
        <dbReference type="Google" id="ProtNLM"/>
    </source>
</evidence>
<sequence>MTVNQSPAALPPHVLSREDVRAAIARHDFGALFALARKWGGISYSRMAEACEIKPERVGTLARGIGNITTYEKIVQIADALRIPGRMLGLAPRPWETDASLKLNPIPQQPLVAGNIASSAIQNASTGDGDETVLRRDFFRASVGAGLAVGLPDLTSFTAGRQISRSTPDLLRQRTARLRRLDDILGGGDTFTVYLGEYEATKSLLREGSYAEATGRGLLSVLSEQAQQAGWAAFDAGNHPVATQLYETSHKAALEASDASLAGNALAFLAYQKIGADRRSAVAIATESCRTAGADAPRGVRALLHERLAWAHAVAGNANETERALSAAEDALSENDGDPQPDWVTWVDRNELRIMTGRCWTELQRPLRAVPILQSVLSEFDDTHARDKALYLSWLSESYLAGGEIEQAAVVAGRVLDLSAGVASVRPRQQIAPVLQALTAHRGLAAVAETMEKAQQ</sequence>
<reference evidence="1" key="1">
    <citation type="submission" date="2016-10" db="EMBL/GenBank/DDBJ databases">
        <title>Genome sequence of Streptomyces mangrovisoli MUSC 149.</title>
        <authorList>
            <person name="Lee L.-H."/>
            <person name="Ser H.-L."/>
        </authorList>
    </citation>
    <scope>NUCLEOTIDE SEQUENCE [LARGE SCALE GENOMIC DNA]</scope>
    <source>
        <strain evidence="1">MUSC 149</strain>
    </source>
</reference>
<accession>A0A1J4P6U5</accession>
<organism evidence="1 2">
    <name type="scientific">Streptomyces mangrovisoli</name>
    <dbReference type="NCBI Taxonomy" id="1428628"/>
    <lineage>
        <taxon>Bacteria</taxon>
        <taxon>Bacillati</taxon>
        <taxon>Actinomycetota</taxon>
        <taxon>Actinomycetes</taxon>
        <taxon>Kitasatosporales</taxon>
        <taxon>Streptomycetaceae</taxon>
        <taxon>Streptomyces</taxon>
    </lineage>
</organism>
<dbReference type="STRING" id="1428628.WN71_003915"/>
<dbReference type="EMBL" id="LAVA02000007">
    <property type="protein sequence ID" value="OIJ69213.1"/>
    <property type="molecule type" value="Genomic_DNA"/>
</dbReference>
<dbReference type="Proteomes" id="UP000034196">
    <property type="component" value="Unassembled WGS sequence"/>
</dbReference>
<comment type="caution">
    <text evidence="1">The sequence shown here is derived from an EMBL/GenBank/DDBJ whole genome shotgun (WGS) entry which is preliminary data.</text>
</comment>
<keyword evidence="2" id="KW-1185">Reference proteome</keyword>
<protein>
    <recommendedName>
        <fullName evidence="3">Transcriptional regulator</fullName>
    </recommendedName>
</protein>
<dbReference type="Gene3D" id="1.25.40.10">
    <property type="entry name" value="Tetratricopeptide repeat domain"/>
    <property type="match status" value="1"/>
</dbReference>
<dbReference type="AlphaFoldDB" id="A0A1J4P6U5"/>
<dbReference type="InterPro" id="IPR011990">
    <property type="entry name" value="TPR-like_helical_dom_sf"/>
</dbReference>
<gene>
    <name evidence="1" type="ORF">WN71_003915</name>
</gene>
<evidence type="ECO:0000313" key="1">
    <source>
        <dbReference type="EMBL" id="OIJ69213.1"/>
    </source>
</evidence>
<evidence type="ECO:0000313" key="2">
    <source>
        <dbReference type="Proteomes" id="UP000034196"/>
    </source>
</evidence>